<evidence type="ECO:0000259" key="6">
    <source>
        <dbReference type="Pfam" id="PF01103"/>
    </source>
</evidence>
<keyword evidence="2" id="KW-0812">Transmembrane</keyword>
<accession>A0AAJ6BDX0</accession>
<evidence type="ECO:0000256" key="3">
    <source>
        <dbReference type="ARBA" id="ARBA00022729"/>
    </source>
</evidence>
<keyword evidence="4" id="KW-0472">Membrane</keyword>
<protein>
    <submittedName>
        <fullName evidence="7">BamA/TamA family outer membrane protein</fullName>
    </submittedName>
</protein>
<evidence type="ECO:0000313" key="7">
    <source>
        <dbReference type="EMBL" id="WEK33453.1"/>
    </source>
</evidence>
<evidence type="ECO:0000256" key="1">
    <source>
        <dbReference type="ARBA" id="ARBA00004370"/>
    </source>
</evidence>
<dbReference type="Pfam" id="PF01103">
    <property type="entry name" value="Omp85"/>
    <property type="match status" value="1"/>
</dbReference>
<evidence type="ECO:0000256" key="2">
    <source>
        <dbReference type="ARBA" id="ARBA00022692"/>
    </source>
</evidence>
<dbReference type="EMBL" id="CP119311">
    <property type="protein sequence ID" value="WEK33453.1"/>
    <property type="molecule type" value="Genomic_DNA"/>
</dbReference>
<name>A0AAJ6BDX0_9BACT</name>
<keyword evidence="5" id="KW-0998">Cell outer membrane</keyword>
<reference evidence="7" key="1">
    <citation type="submission" date="2023-03" db="EMBL/GenBank/DDBJ databases">
        <title>Andean soil-derived lignocellulolytic bacterial consortium as a source of novel taxa and putative plastic-active enzymes.</title>
        <authorList>
            <person name="Diaz-Garcia L."/>
            <person name="Chuvochina M."/>
            <person name="Feuerriegel G."/>
            <person name="Bunk B."/>
            <person name="Sproer C."/>
            <person name="Streit W.R."/>
            <person name="Rodriguez L.M."/>
            <person name="Overmann J."/>
            <person name="Jimenez D.J."/>
        </authorList>
    </citation>
    <scope>NUCLEOTIDE SEQUENCE</scope>
    <source>
        <strain evidence="7">MAG 7</strain>
    </source>
</reference>
<dbReference type="AlphaFoldDB" id="A0AAJ6BDX0"/>
<evidence type="ECO:0000313" key="8">
    <source>
        <dbReference type="Proteomes" id="UP001220610"/>
    </source>
</evidence>
<feature type="domain" description="Bacterial surface antigen (D15)" evidence="6">
    <location>
        <begin position="558"/>
        <end position="766"/>
    </location>
</feature>
<dbReference type="PANTHER" id="PTHR12815">
    <property type="entry name" value="SORTING AND ASSEMBLY MACHINERY SAMM50 PROTEIN FAMILY MEMBER"/>
    <property type="match status" value="1"/>
</dbReference>
<comment type="subcellular location">
    <subcellularLocation>
        <location evidence="1">Membrane</location>
    </subcellularLocation>
</comment>
<keyword evidence="3" id="KW-0732">Signal</keyword>
<dbReference type="InterPro" id="IPR039910">
    <property type="entry name" value="D15-like"/>
</dbReference>
<dbReference type="PANTHER" id="PTHR12815:SF47">
    <property type="entry name" value="TRANSLOCATION AND ASSEMBLY MODULE SUBUNIT TAMA"/>
    <property type="match status" value="1"/>
</dbReference>
<dbReference type="Proteomes" id="UP001220610">
    <property type="component" value="Chromosome"/>
</dbReference>
<dbReference type="InterPro" id="IPR000184">
    <property type="entry name" value="Bac_surfAg_D15"/>
</dbReference>
<evidence type="ECO:0000256" key="5">
    <source>
        <dbReference type="ARBA" id="ARBA00023237"/>
    </source>
</evidence>
<evidence type="ECO:0000256" key="4">
    <source>
        <dbReference type="ARBA" id="ARBA00023136"/>
    </source>
</evidence>
<dbReference type="Gene3D" id="2.40.160.50">
    <property type="entry name" value="membrane protein fhac: a member of the omp85/tpsb transporter family"/>
    <property type="match status" value="1"/>
</dbReference>
<sequence>MVLAPACVTVSKKNLPTRPFVYQTEVNVDSKQPRYEKKELSDKLLTQVDDSLQTRFKYVGIFKKLIKPPVFDSINIGRSKVFMTALLNSQGYYRPVITDTFFIDTTRERQYRTTVRFKVIPGVRLIMDSVGYSLETPELQQLALNNSNRSELKKGKPYSTTAISTEIERLVTLYRDNGYYKLNKESIYAEVDTVIAALIDPSLDPFEQIRLLDSLRRRSESPTINVLIKQRPPKDSTHLMKFYFGDITIYPDITPLEDTSFHKDTTIIPPYTFLYGTNRFKLPFIARNMNITPGSLYRQRRYYRTINTFNQLGAWSNVDLDLQERYDSVPLLDATFRLYPDKKQSATIDFETSRNVSDFLTTGQLFGIGLNFRLINRNAFREAIQTSTNARFGIEIGTQLVQTLQASFSHNIYFPKFILPFRIKNPDRLQNTRTVLNLEGAYTDRRDFFRVPSFKTSWGYEWVGGRMRRGTDVPRRRITYNFTPLNFEYTSVVKTDSLLRLEKLIPAYRFAFNDGMIISTAFSASTAIQKDKKLTLIRARIEESGGLTGLIKELELGDLRRFVKVDAEIKHYIDYGRSSLAFRAYGGVGIVYGKTDTAGVVVPESNLPFFKAFSAGGPYSMRAWQVRRLGPGTATMYEPTDSTSAIDRFGNMQLEFNIEYRFNLATIFGFKVNSALFVDMGNIWSKEFDPATGQAIPAASFRIDKLYKDLAIGGGSSLRFDFDFFLIRLDWAYKLKDPVHAYQNAGWFHNLKISDGQFQLGIGYPF</sequence>
<dbReference type="GO" id="GO:0019867">
    <property type="term" value="C:outer membrane"/>
    <property type="evidence" value="ECO:0007669"/>
    <property type="project" value="InterPro"/>
</dbReference>
<proteinExistence type="predicted"/>
<gene>
    <name evidence="7" type="ORF">P0Y53_13255</name>
</gene>
<organism evidence="7 8">
    <name type="scientific">Candidatus Pseudobacter hemicellulosilyticus</name>
    <dbReference type="NCBI Taxonomy" id="3121375"/>
    <lineage>
        <taxon>Bacteria</taxon>
        <taxon>Pseudomonadati</taxon>
        <taxon>Bacteroidota</taxon>
        <taxon>Chitinophagia</taxon>
        <taxon>Chitinophagales</taxon>
        <taxon>Chitinophagaceae</taxon>
        <taxon>Pseudobacter</taxon>
    </lineage>
</organism>